<dbReference type="SUPFAM" id="SSF51445">
    <property type="entry name" value="(Trans)glycosidases"/>
    <property type="match status" value="1"/>
</dbReference>
<dbReference type="SMART" id="SM00642">
    <property type="entry name" value="Aamy"/>
    <property type="match status" value="1"/>
</dbReference>
<dbReference type="PANTHER" id="PTHR10357">
    <property type="entry name" value="ALPHA-AMYLASE FAMILY MEMBER"/>
    <property type="match status" value="1"/>
</dbReference>
<dbReference type="Gene3D" id="3.20.20.80">
    <property type="entry name" value="Glycosidases"/>
    <property type="match status" value="1"/>
</dbReference>
<dbReference type="Gene3D" id="1.10.1740.10">
    <property type="match status" value="1"/>
</dbReference>
<gene>
    <name evidence="2" type="ORF">DVS28_a2571</name>
</gene>
<dbReference type="InterPro" id="IPR044077">
    <property type="entry name" value="Amylosucrase"/>
</dbReference>
<organism evidence="2 3">
    <name type="scientific">Euzebya pacifica</name>
    <dbReference type="NCBI Taxonomy" id="1608957"/>
    <lineage>
        <taxon>Bacteria</taxon>
        <taxon>Bacillati</taxon>
        <taxon>Actinomycetota</taxon>
        <taxon>Nitriliruptoria</taxon>
        <taxon>Euzebyales</taxon>
    </lineage>
</organism>
<dbReference type="PANTHER" id="PTHR10357:SF213">
    <property type="entry name" value="ALPHA AMYLASE CATALYTIC REGION"/>
    <property type="match status" value="1"/>
</dbReference>
<keyword evidence="3" id="KW-1185">Reference proteome</keyword>
<reference evidence="2 3" key="1">
    <citation type="submission" date="2018-09" db="EMBL/GenBank/DDBJ databases">
        <title>Complete genome sequence of Euzebya sp. DY32-46 isolated from seawater of Pacific Ocean.</title>
        <authorList>
            <person name="Xu L."/>
            <person name="Wu Y.-H."/>
            <person name="Xu X.-W."/>
        </authorList>
    </citation>
    <scope>NUCLEOTIDE SEQUENCE [LARGE SCALE GENOMIC DNA]</scope>
    <source>
        <strain evidence="2 3">DY32-46</strain>
    </source>
</reference>
<dbReference type="Proteomes" id="UP000264006">
    <property type="component" value="Chromosome"/>
</dbReference>
<evidence type="ECO:0000313" key="3">
    <source>
        <dbReference type="Proteomes" id="UP000264006"/>
    </source>
</evidence>
<dbReference type="AlphaFoldDB" id="A0A346XYF4"/>
<dbReference type="InterPro" id="IPR006047">
    <property type="entry name" value="GH13_cat_dom"/>
</dbReference>
<dbReference type="GO" id="GO:0047669">
    <property type="term" value="F:amylosucrase activity"/>
    <property type="evidence" value="ECO:0007669"/>
    <property type="project" value="InterPro"/>
</dbReference>
<evidence type="ECO:0000259" key="1">
    <source>
        <dbReference type="SMART" id="SM00642"/>
    </source>
</evidence>
<dbReference type="KEGG" id="euz:DVS28_a2571"/>
<dbReference type="InterPro" id="IPR045857">
    <property type="entry name" value="O16G_dom_2"/>
</dbReference>
<dbReference type="CDD" id="cd11324">
    <property type="entry name" value="AmyAc_Amylosucrase"/>
    <property type="match status" value="1"/>
</dbReference>
<protein>
    <submittedName>
        <fullName evidence="2">Sucrose phosphorylase</fullName>
    </submittedName>
</protein>
<feature type="domain" description="Glycosyl hydrolase family 13 catalytic" evidence="1">
    <location>
        <begin position="101"/>
        <end position="533"/>
    </location>
</feature>
<dbReference type="Gene3D" id="2.60.40.1180">
    <property type="entry name" value="Golgi alpha-mannosidase II"/>
    <property type="match status" value="1"/>
</dbReference>
<dbReference type="InterPro" id="IPR013780">
    <property type="entry name" value="Glyco_hydro_b"/>
</dbReference>
<name>A0A346XYF4_9ACTN</name>
<dbReference type="EMBL" id="CP031165">
    <property type="protein sequence ID" value="AXV07251.1"/>
    <property type="molecule type" value="Genomic_DNA"/>
</dbReference>
<dbReference type="Gene3D" id="3.90.400.10">
    <property type="entry name" value="Oligo-1,6-glucosidase, Domain 2"/>
    <property type="match status" value="1"/>
</dbReference>
<dbReference type="InterPro" id="IPR017853">
    <property type="entry name" value="GH"/>
</dbReference>
<evidence type="ECO:0000313" key="2">
    <source>
        <dbReference type="EMBL" id="AXV07251.1"/>
    </source>
</evidence>
<sequence length="648" mass="72882">MSDGDDPKMARPHLVLARRLERDPRLPDGERAVVAARAERWLEQVLPALALVYPNDPDLPDRLLDVLVEGVVARSDSLRTRDRVREAAPDWFLSERMVGYVTYVDRFDGTIARIGDRLDHLTDLGVTYLHLMPLLHARPRPNDGGYAVQDFRAVDPSLGTMEDLRALAARLHANGISLCVDLVLNHTAAEHEWAQRARAGEQRYLDYYRTYPDRTEPDRWEQTLPEVFPDTAPGNFTWDETMGRWVWTTFNRWQWDLDWSNPDVFVEMLRIILDLAAVGIDVLRLDAVPFLWKRMGTDSQNLAEVHLILRAIRGLVGIAAPATILKGEAIVAPRDLVPYQGVGPREAAECDLLYHNQLMVQGWSSLAAKDGRLATIGLSTMAETPPHASWVTYVRCHDDIGWAIDDTDAAQRGWNGSAHRRFLSSWYAGELEGSPAEGAHFQEDFVSGDRRTSGTTAALVGLTRARRDGDQAAIGEAIDRFLLLYALAASYGGIPLIWMGDEIALDNDTSFLADPDRAADNRWLHRPPMDWVRAERRHDRATVEGRVHAGLVRLMRTRAALPTLRAGGRVAPLWHDNDHVLAFRRHHSRHGRLIALANFHPDPQRVDLRATEVADLHEPFDALDAHWTRSGPGADVVPGLSMRWISEP</sequence>
<dbReference type="GO" id="GO:0005975">
    <property type="term" value="P:carbohydrate metabolic process"/>
    <property type="evidence" value="ECO:0007669"/>
    <property type="project" value="InterPro"/>
</dbReference>
<proteinExistence type="predicted"/>
<dbReference type="Pfam" id="PF00128">
    <property type="entry name" value="Alpha-amylase"/>
    <property type="match status" value="1"/>
</dbReference>
<accession>A0A346XYF4</accession>